<organism evidence="1 2">
    <name type="scientific">Phytophthora cactorum</name>
    <dbReference type="NCBI Taxonomy" id="29920"/>
    <lineage>
        <taxon>Eukaryota</taxon>
        <taxon>Sar</taxon>
        <taxon>Stramenopiles</taxon>
        <taxon>Oomycota</taxon>
        <taxon>Peronosporomycetes</taxon>
        <taxon>Peronosporales</taxon>
        <taxon>Peronosporaceae</taxon>
        <taxon>Phytophthora</taxon>
    </lineage>
</organism>
<name>A0A8T1UKP4_9STRA</name>
<dbReference type="OrthoDB" id="120621at2759"/>
<protein>
    <recommendedName>
        <fullName evidence="3">HAT C-terminal dimerisation domain-containing protein</fullName>
    </recommendedName>
</protein>
<accession>A0A8T1UKP4</accession>
<comment type="caution">
    <text evidence="1">The sequence shown here is derived from an EMBL/GenBank/DDBJ whole genome shotgun (WGS) entry which is preliminary data.</text>
</comment>
<dbReference type="PANTHER" id="PTHR40866:SF1">
    <property type="entry name" value="BED-TYPE DOMAIN-CONTAINING PROTEIN"/>
    <property type="match status" value="1"/>
</dbReference>
<sequence length="84" mass="10046">RATEKRSIVRAAFKKRKVVKRSHFVDVAYFPPTSNECERFFSLAKLVLSDLRKRMSSARLEMVMCLQYNRDLWDLSRMDRNLCE</sequence>
<reference evidence="1" key="1">
    <citation type="submission" date="2021-01" db="EMBL/GenBank/DDBJ databases">
        <title>Phytophthora aleatoria, a newly-described species from Pinus radiata is distinct from Phytophthora cactorum isolates based on comparative genomics.</title>
        <authorList>
            <person name="Mcdougal R."/>
            <person name="Panda P."/>
            <person name="Williams N."/>
            <person name="Studholme D.J."/>
        </authorList>
    </citation>
    <scope>NUCLEOTIDE SEQUENCE</scope>
    <source>
        <strain evidence="1">NZFS 3830</strain>
    </source>
</reference>
<evidence type="ECO:0008006" key="3">
    <source>
        <dbReference type="Google" id="ProtNLM"/>
    </source>
</evidence>
<gene>
    <name evidence="1" type="ORF">JG687_00006280</name>
</gene>
<proteinExistence type="predicted"/>
<dbReference type="PANTHER" id="PTHR40866">
    <property type="entry name" value="BED-TYPE DOMAIN-CONTAINING PROTEIN"/>
    <property type="match status" value="1"/>
</dbReference>
<dbReference type="EMBL" id="JAENGZ010000254">
    <property type="protein sequence ID" value="KAG6963905.1"/>
    <property type="molecule type" value="Genomic_DNA"/>
</dbReference>
<feature type="non-terminal residue" evidence="1">
    <location>
        <position position="1"/>
    </location>
</feature>
<dbReference type="AlphaFoldDB" id="A0A8T1UKP4"/>
<evidence type="ECO:0000313" key="2">
    <source>
        <dbReference type="Proteomes" id="UP000688947"/>
    </source>
</evidence>
<evidence type="ECO:0000313" key="1">
    <source>
        <dbReference type="EMBL" id="KAG6963905.1"/>
    </source>
</evidence>
<dbReference type="Proteomes" id="UP000688947">
    <property type="component" value="Unassembled WGS sequence"/>
</dbReference>